<sequence length="228" mass="25847">MQRQIPNTSPPSNPQALKSQTTIYSSSNPTVLSPAPSFNYVSNTRRARLTLAFPLPLPQLHTKKRHRPYKSPQYSFQSALNSLLPSALHRDNQCKHPRFHFTERTRYDANHHQPISSPRTRGRKVLRGTKVSHVYRRTCLLGYLPAYSIAKGQVLGVNSTSSPFIPSHREHPYLYILTESIAHYHEEYEHIHPLVAFTSINRTGEVGLGNSSSVYSCIRLILDYGAMG</sequence>
<protein>
    <submittedName>
        <fullName evidence="1">Uncharacterized protein</fullName>
    </submittedName>
</protein>
<reference evidence="1" key="1">
    <citation type="journal article" date="2020" name="Stud. Mycol.">
        <title>101 Dothideomycetes genomes: a test case for predicting lifestyles and emergence of pathogens.</title>
        <authorList>
            <person name="Haridas S."/>
            <person name="Albert R."/>
            <person name="Binder M."/>
            <person name="Bloem J."/>
            <person name="Labutti K."/>
            <person name="Salamov A."/>
            <person name="Andreopoulos B."/>
            <person name="Baker S."/>
            <person name="Barry K."/>
            <person name="Bills G."/>
            <person name="Bluhm B."/>
            <person name="Cannon C."/>
            <person name="Castanera R."/>
            <person name="Culley D."/>
            <person name="Daum C."/>
            <person name="Ezra D."/>
            <person name="Gonzalez J."/>
            <person name="Henrissat B."/>
            <person name="Kuo A."/>
            <person name="Liang C."/>
            <person name="Lipzen A."/>
            <person name="Lutzoni F."/>
            <person name="Magnuson J."/>
            <person name="Mondo S."/>
            <person name="Nolan M."/>
            <person name="Ohm R."/>
            <person name="Pangilinan J."/>
            <person name="Park H.-J."/>
            <person name="Ramirez L."/>
            <person name="Alfaro M."/>
            <person name="Sun H."/>
            <person name="Tritt A."/>
            <person name="Yoshinaga Y."/>
            <person name="Zwiers L.-H."/>
            <person name="Turgeon B."/>
            <person name="Goodwin S."/>
            <person name="Spatafora J."/>
            <person name="Crous P."/>
            <person name="Grigoriev I."/>
        </authorList>
    </citation>
    <scope>NUCLEOTIDE SEQUENCE</scope>
    <source>
        <strain evidence="1">CBS 175.79</strain>
    </source>
</reference>
<proteinExistence type="predicted"/>
<dbReference type="Proteomes" id="UP000799778">
    <property type="component" value="Unassembled WGS sequence"/>
</dbReference>
<organism evidence="1 2">
    <name type="scientific">Aaosphaeria arxii CBS 175.79</name>
    <dbReference type="NCBI Taxonomy" id="1450172"/>
    <lineage>
        <taxon>Eukaryota</taxon>
        <taxon>Fungi</taxon>
        <taxon>Dikarya</taxon>
        <taxon>Ascomycota</taxon>
        <taxon>Pezizomycotina</taxon>
        <taxon>Dothideomycetes</taxon>
        <taxon>Pleosporomycetidae</taxon>
        <taxon>Pleosporales</taxon>
        <taxon>Pleosporales incertae sedis</taxon>
        <taxon>Aaosphaeria</taxon>
    </lineage>
</organism>
<dbReference type="RefSeq" id="XP_033379318.1">
    <property type="nucleotide sequence ID" value="XM_033529159.1"/>
</dbReference>
<dbReference type="GeneID" id="54286556"/>
<accession>A0A6A5XDK9</accession>
<evidence type="ECO:0000313" key="1">
    <source>
        <dbReference type="EMBL" id="KAF2010979.1"/>
    </source>
</evidence>
<gene>
    <name evidence="1" type="ORF">BU24DRAFT_427180</name>
</gene>
<dbReference type="EMBL" id="ML978075">
    <property type="protein sequence ID" value="KAF2010979.1"/>
    <property type="molecule type" value="Genomic_DNA"/>
</dbReference>
<evidence type="ECO:0000313" key="2">
    <source>
        <dbReference type="Proteomes" id="UP000799778"/>
    </source>
</evidence>
<keyword evidence="2" id="KW-1185">Reference proteome</keyword>
<dbReference type="AlphaFoldDB" id="A0A6A5XDK9"/>
<name>A0A6A5XDK9_9PLEO</name>